<accession>A0A844XHF0</accession>
<proteinExistence type="predicted"/>
<dbReference type="RefSeq" id="WP_160486765.1">
    <property type="nucleotide sequence ID" value="NZ_WUBR01000003.1"/>
</dbReference>
<dbReference type="EMBL" id="WUBR01000003">
    <property type="protein sequence ID" value="MWV29153.1"/>
    <property type="molecule type" value="Genomic_DNA"/>
</dbReference>
<keyword evidence="3" id="KW-1185">Reference proteome</keyword>
<evidence type="ECO:0000313" key="2">
    <source>
        <dbReference type="EMBL" id="MWV29153.1"/>
    </source>
</evidence>
<evidence type="ECO:0000259" key="1">
    <source>
        <dbReference type="Pfam" id="PF01850"/>
    </source>
</evidence>
<gene>
    <name evidence="2" type="ORF">GRF63_14710</name>
</gene>
<sequence length="174" mass="19036">MIVTLDNSAFTLLINPDAGPPIDPNTGIELTHTKERVQGLLDDLGAKDRLIIPAPVLAETLVIAENAAPEVTEKLQTMARILIASFDQRAAIELAMMHREALQATSSKKGTSTEPWQKVKFDRQIIAIARVHRSDAIYSDDKALCDFANSVGMSAQSTWDLPVPEKTPDLFAQD</sequence>
<dbReference type="AlphaFoldDB" id="A0A844XHF0"/>
<dbReference type="Proteomes" id="UP000461409">
    <property type="component" value="Unassembled WGS sequence"/>
</dbReference>
<reference evidence="2 3" key="1">
    <citation type="submission" date="2019-12" db="EMBL/GenBank/DDBJ databases">
        <authorList>
            <person name="Lee S.D."/>
        </authorList>
    </citation>
    <scope>NUCLEOTIDE SEQUENCE [LARGE SCALE GENOMIC DNA]</scope>
    <source>
        <strain evidence="2 3">GH3-10</strain>
    </source>
</reference>
<dbReference type="InterPro" id="IPR002716">
    <property type="entry name" value="PIN_dom"/>
</dbReference>
<dbReference type="InterPro" id="IPR029060">
    <property type="entry name" value="PIN-like_dom_sf"/>
</dbReference>
<dbReference type="SUPFAM" id="SSF88723">
    <property type="entry name" value="PIN domain-like"/>
    <property type="match status" value="1"/>
</dbReference>
<dbReference type="Pfam" id="PF01850">
    <property type="entry name" value="PIN"/>
    <property type="match status" value="1"/>
</dbReference>
<reference evidence="2 3" key="2">
    <citation type="submission" date="2020-02" db="EMBL/GenBank/DDBJ databases">
        <title>Erythrobacter dongmakensis sp. nov., isolated from a tidal mudflat.</title>
        <authorList>
            <person name="Kim I.S."/>
        </authorList>
    </citation>
    <scope>NUCLEOTIDE SEQUENCE [LARGE SCALE GENOMIC DNA]</scope>
    <source>
        <strain evidence="2 3">GH3-10</strain>
    </source>
</reference>
<comment type="caution">
    <text evidence="2">The sequence shown here is derived from an EMBL/GenBank/DDBJ whole genome shotgun (WGS) entry which is preliminary data.</text>
</comment>
<dbReference type="Gene3D" id="3.40.50.1010">
    <property type="entry name" value="5'-nuclease"/>
    <property type="match status" value="1"/>
</dbReference>
<evidence type="ECO:0000313" key="3">
    <source>
        <dbReference type="Proteomes" id="UP000461409"/>
    </source>
</evidence>
<protein>
    <submittedName>
        <fullName evidence="2">PIN domain-containing protein</fullName>
    </submittedName>
</protein>
<name>A0A844XHF0_9SPHN</name>
<feature type="domain" description="PIN" evidence="1">
    <location>
        <begin position="34"/>
        <end position="147"/>
    </location>
</feature>
<organism evidence="2 3">
    <name type="scientific">Aurantiacibacter rhizosphaerae</name>
    <dbReference type="NCBI Taxonomy" id="2691582"/>
    <lineage>
        <taxon>Bacteria</taxon>
        <taxon>Pseudomonadati</taxon>
        <taxon>Pseudomonadota</taxon>
        <taxon>Alphaproteobacteria</taxon>
        <taxon>Sphingomonadales</taxon>
        <taxon>Erythrobacteraceae</taxon>
        <taxon>Aurantiacibacter</taxon>
    </lineage>
</organism>